<dbReference type="Pfam" id="PF00015">
    <property type="entry name" value="MCPsignal"/>
    <property type="match status" value="1"/>
</dbReference>
<dbReference type="Pfam" id="PF00672">
    <property type="entry name" value="HAMP"/>
    <property type="match status" value="1"/>
</dbReference>
<sequence>MRWFNNLKIYYKLIPAFILIAVFIMLSGLNSLRDISDINSNARAMHDYNLEAIKSLDNMKQNLADIRSELLIITYQELTVSERESVKQQINSLRDKNNKLIAIYEQKLLSKDESDGFQDLKKDLEKFRDSSNVVIKYAAQDKYEDAKNAFSEVISSRAAADSEYDKLIEGNIKKADIAYSNNAKTYNQSKLINIVITGIGFVIAIIFGVGIAANISKRLKAVLIFARSLGKGDLTSSIIINSKDEIGQMGEALNGATLNIKNLVAKVITSSESIGAASEELSAITEEVASKIEIVSGTTNEIFFGVKNIKTSTEEVSSSTSEIGRTTKELSVTAKNSADSLEDIKNRVVNIKEKAVVSIEVNNKIYSKNYENISNAIREVKVVDEVKIVAESIGKIADNINLLSLNAAIEAARAGENGRGFAVVAEEVRLLADKSSKAVVTIQDMMLKVRTSVNNLTNSAKEVLDYMEGSVKPTYRMLNDIGNQYDKDTEFINSIIIDMAHSVNKINSMIADVEIAIGDVSATSERSAGGSEEISISVEEVTLAIREVAKSAMNQAGLAEELNLLVGQFNVT</sequence>
<keyword evidence="5" id="KW-1133">Transmembrane helix</keyword>
<dbReference type="EMBL" id="BMBA01000013">
    <property type="protein sequence ID" value="GFZ34485.1"/>
    <property type="molecule type" value="Genomic_DNA"/>
</dbReference>
<keyword evidence="1 3" id="KW-0807">Transducer</keyword>
<comment type="caution">
    <text evidence="8">The sequence shown here is derived from an EMBL/GenBank/DDBJ whole genome shotgun (WGS) entry which is preliminary data.</text>
</comment>
<gene>
    <name evidence="8" type="ORF">CSC2_50110</name>
</gene>
<dbReference type="PROSITE" id="PS50885">
    <property type="entry name" value="HAMP"/>
    <property type="match status" value="1"/>
</dbReference>
<dbReference type="PANTHER" id="PTHR32089:SF112">
    <property type="entry name" value="LYSOZYME-LIKE PROTEIN-RELATED"/>
    <property type="match status" value="1"/>
</dbReference>
<evidence type="ECO:0000313" key="8">
    <source>
        <dbReference type="EMBL" id="GFZ34485.1"/>
    </source>
</evidence>
<dbReference type="PROSITE" id="PS50111">
    <property type="entry name" value="CHEMOTAXIS_TRANSDUC_2"/>
    <property type="match status" value="1"/>
</dbReference>
<dbReference type="SMART" id="SM00304">
    <property type="entry name" value="HAMP"/>
    <property type="match status" value="1"/>
</dbReference>
<keyword evidence="9" id="KW-1185">Reference proteome</keyword>
<feature type="domain" description="HAMP" evidence="7">
    <location>
        <begin position="213"/>
        <end position="265"/>
    </location>
</feature>
<evidence type="ECO:0000259" key="6">
    <source>
        <dbReference type="PROSITE" id="PS50111"/>
    </source>
</evidence>
<dbReference type="PRINTS" id="PR00260">
    <property type="entry name" value="CHEMTRNSDUCR"/>
</dbReference>
<comment type="similarity">
    <text evidence="2">Belongs to the methyl-accepting chemotaxis (MCP) protein family.</text>
</comment>
<dbReference type="SUPFAM" id="SSF58104">
    <property type="entry name" value="Methyl-accepting chemotaxis protein (MCP) signaling domain"/>
    <property type="match status" value="1"/>
</dbReference>
<dbReference type="InterPro" id="IPR004089">
    <property type="entry name" value="MCPsignal_dom"/>
</dbReference>
<dbReference type="InterPro" id="IPR003660">
    <property type="entry name" value="HAMP_dom"/>
</dbReference>
<evidence type="ECO:0000259" key="7">
    <source>
        <dbReference type="PROSITE" id="PS50885"/>
    </source>
</evidence>
<dbReference type="CDD" id="cd06225">
    <property type="entry name" value="HAMP"/>
    <property type="match status" value="1"/>
</dbReference>
<keyword evidence="5" id="KW-0812">Transmembrane</keyword>
<reference evidence="8 9" key="1">
    <citation type="journal article" date="2021" name="Int. J. Syst. Evol. Microbiol.">
        <title>Clostridium zeae sp. nov., isolated from corn silage.</title>
        <authorList>
            <person name="Kobayashi H."/>
            <person name="Tanizawa Y."/>
            <person name="Yagura M."/>
            <person name="Sakamoto M."/>
            <person name="Ohkuma M."/>
            <person name="Tohno M."/>
        </authorList>
    </citation>
    <scope>NUCLEOTIDE SEQUENCE [LARGE SCALE GENOMIC DNA]</scope>
    <source>
        <strain evidence="8 9">CSC2</strain>
    </source>
</reference>
<evidence type="ECO:0000256" key="2">
    <source>
        <dbReference type="ARBA" id="ARBA00029447"/>
    </source>
</evidence>
<feature type="transmembrane region" description="Helical" evidence="5">
    <location>
        <begin position="9"/>
        <end position="29"/>
    </location>
</feature>
<dbReference type="SMART" id="SM00283">
    <property type="entry name" value="MA"/>
    <property type="match status" value="1"/>
</dbReference>
<dbReference type="InterPro" id="IPR004090">
    <property type="entry name" value="Chemotax_Me-accpt_rcpt"/>
</dbReference>
<protein>
    <submittedName>
        <fullName evidence="8">Methyl-accepting chemotaxis protein</fullName>
    </submittedName>
</protein>
<evidence type="ECO:0000256" key="5">
    <source>
        <dbReference type="SAM" id="Phobius"/>
    </source>
</evidence>
<keyword evidence="4" id="KW-0175">Coiled coil</keyword>
<feature type="domain" description="Methyl-accepting transducer" evidence="6">
    <location>
        <begin position="270"/>
        <end position="542"/>
    </location>
</feature>
<keyword evidence="5" id="KW-0472">Membrane</keyword>
<feature type="transmembrane region" description="Helical" evidence="5">
    <location>
        <begin position="191"/>
        <end position="213"/>
    </location>
</feature>
<evidence type="ECO:0000256" key="1">
    <source>
        <dbReference type="ARBA" id="ARBA00023224"/>
    </source>
</evidence>
<evidence type="ECO:0000256" key="4">
    <source>
        <dbReference type="SAM" id="Coils"/>
    </source>
</evidence>
<feature type="coiled-coil region" evidence="4">
    <location>
        <begin position="49"/>
        <end position="103"/>
    </location>
</feature>
<proteinExistence type="inferred from homology"/>
<evidence type="ECO:0000256" key="3">
    <source>
        <dbReference type="PROSITE-ProRule" id="PRU00284"/>
    </source>
</evidence>
<accession>A0ABQ1EIP4</accession>
<organism evidence="8 9">
    <name type="scientific">Clostridium zeae</name>
    <dbReference type="NCBI Taxonomy" id="2759022"/>
    <lineage>
        <taxon>Bacteria</taxon>
        <taxon>Bacillati</taxon>
        <taxon>Bacillota</taxon>
        <taxon>Clostridia</taxon>
        <taxon>Eubacteriales</taxon>
        <taxon>Clostridiaceae</taxon>
        <taxon>Clostridium</taxon>
    </lineage>
</organism>
<name>A0ABQ1EIP4_9CLOT</name>
<dbReference type="Pfam" id="PF12729">
    <property type="entry name" value="4HB_MCP_1"/>
    <property type="match status" value="1"/>
</dbReference>
<dbReference type="RefSeq" id="WP_206872975.1">
    <property type="nucleotide sequence ID" value="NZ_BMBA01000013.1"/>
</dbReference>
<dbReference type="Gene3D" id="1.10.287.950">
    <property type="entry name" value="Methyl-accepting chemotaxis protein"/>
    <property type="match status" value="1"/>
</dbReference>
<dbReference type="PANTHER" id="PTHR32089">
    <property type="entry name" value="METHYL-ACCEPTING CHEMOTAXIS PROTEIN MCPB"/>
    <property type="match status" value="1"/>
</dbReference>
<evidence type="ECO:0000313" key="9">
    <source>
        <dbReference type="Proteomes" id="UP000663802"/>
    </source>
</evidence>
<dbReference type="InterPro" id="IPR024478">
    <property type="entry name" value="HlyB_4HB_MCP"/>
</dbReference>
<dbReference type="Proteomes" id="UP000663802">
    <property type="component" value="Unassembled WGS sequence"/>
</dbReference>